<organism evidence="1 2">
    <name type="scientific">Urbifossiella limnaea</name>
    <dbReference type="NCBI Taxonomy" id="2528023"/>
    <lineage>
        <taxon>Bacteria</taxon>
        <taxon>Pseudomonadati</taxon>
        <taxon>Planctomycetota</taxon>
        <taxon>Planctomycetia</taxon>
        <taxon>Gemmatales</taxon>
        <taxon>Gemmataceae</taxon>
        <taxon>Urbifossiella</taxon>
    </lineage>
</organism>
<protein>
    <submittedName>
        <fullName evidence="1">Uncharacterized protein</fullName>
    </submittedName>
</protein>
<accession>A0A517XYP3</accession>
<gene>
    <name evidence="1" type="ORF">ETAA1_45760</name>
</gene>
<dbReference type="Proteomes" id="UP000319576">
    <property type="component" value="Chromosome"/>
</dbReference>
<proteinExistence type="predicted"/>
<dbReference type="AlphaFoldDB" id="A0A517XYP3"/>
<dbReference type="KEGG" id="uli:ETAA1_45760"/>
<reference evidence="1 2" key="1">
    <citation type="submission" date="2019-02" db="EMBL/GenBank/DDBJ databases">
        <title>Deep-cultivation of Planctomycetes and their phenomic and genomic characterization uncovers novel biology.</title>
        <authorList>
            <person name="Wiegand S."/>
            <person name="Jogler M."/>
            <person name="Boedeker C."/>
            <person name="Pinto D."/>
            <person name="Vollmers J."/>
            <person name="Rivas-Marin E."/>
            <person name="Kohn T."/>
            <person name="Peeters S.H."/>
            <person name="Heuer A."/>
            <person name="Rast P."/>
            <person name="Oberbeckmann S."/>
            <person name="Bunk B."/>
            <person name="Jeske O."/>
            <person name="Meyerdierks A."/>
            <person name="Storesund J.E."/>
            <person name="Kallscheuer N."/>
            <person name="Luecker S."/>
            <person name="Lage O.M."/>
            <person name="Pohl T."/>
            <person name="Merkel B.J."/>
            <person name="Hornburger P."/>
            <person name="Mueller R.-W."/>
            <person name="Bruemmer F."/>
            <person name="Labrenz M."/>
            <person name="Spormann A.M."/>
            <person name="Op den Camp H."/>
            <person name="Overmann J."/>
            <person name="Amann R."/>
            <person name="Jetten M.S.M."/>
            <person name="Mascher T."/>
            <person name="Medema M.H."/>
            <person name="Devos D.P."/>
            <person name="Kaster A.-K."/>
            <person name="Ovreas L."/>
            <person name="Rohde M."/>
            <person name="Galperin M.Y."/>
            <person name="Jogler C."/>
        </authorList>
    </citation>
    <scope>NUCLEOTIDE SEQUENCE [LARGE SCALE GENOMIC DNA]</scope>
    <source>
        <strain evidence="1 2">ETA_A1</strain>
    </source>
</reference>
<dbReference type="EMBL" id="CP036273">
    <property type="protein sequence ID" value="QDU22593.1"/>
    <property type="molecule type" value="Genomic_DNA"/>
</dbReference>
<sequence>MFAVRVLPGVRFPELLNEPGDEAIENSFVLPDEALKDAPGAVRV</sequence>
<evidence type="ECO:0000313" key="2">
    <source>
        <dbReference type="Proteomes" id="UP000319576"/>
    </source>
</evidence>
<name>A0A517XYP3_9BACT</name>
<keyword evidence="2" id="KW-1185">Reference proteome</keyword>
<evidence type="ECO:0000313" key="1">
    <source>
        <dbReference type="EMBL" id="QDU22593.1"/>
    </source>
</evidence>